<dbReference type="OrthoDB" id="6514634at2759"/>
<evidence type="ECO:0000256" key="1">
    <source>
        <dbReference type="SAM" id="MobiDB-lite"/>
    </source>
</evidence>
<dbReference type="AlphaFoldDB" id="A0A1Y3BMN6"/>
<dbReference type="EMBL" id="MUJZ01009494">
    <property type="protein sequence ID" value="OTF82231.1"/>
    <property type="molecule type" value="Genomic_DNA"/>
</dbReference>
<name>A0A1Y3BMN6_EURMA</name>
<proteinExistence type="predicted"/>
<dbReference type="Proteomes" id="UP000194236">
    <property type="component" value="Unassembled WGS sequence"/>
</dbReference>
<evidence type="ECO:0000313" key="2">
    <source>
        <dbReference type="EMBL" id="OTF82231.1"/>
    </source>
</evidence>
<accession>A0A1Y3BMN6</accession>
<feature type="region of interest" description="Disordered" evidence="1">
    <location>
        <begin position="1"/>
        <end position="164"/>
    </location>
</feature>
<evidence type="ECO:0000313" key="3">
    <source>
        <dbReference type="Proteomes" id="UP000194236"/>
    </source>
</evidence>
<feature type="compositionally biased region" description="Low complexity" evidence="1">
    <location>
        <begin position="104"/>
        <end position="129"/>
    </location>
</feature>
<protein>
    <submittedName>
        <fullName evidence="2">Uncharacterized protein</fullName>
    </submittedName>
</protein>
<organism evidence="2 3">
    <name type="scientific">Euroglyphus maynei</name>
    <name type="common">Mayne's house dust mite</name>
    <dbReference type="NCBI Taxonomy" id="6958"/>
    <lineage>
        <taxon>Eukaryota</taxon>
        <taxon>Metazoa</taxon>
        <taxon>Ecdysozoa</taxon>
        <taxon>Arthropoda</taxon>
        <taxon>Chelicerata</taxon>
        <taxon>Arachnida</taxon>
        <taxon>Acari</taxon>
        <taxon>Acariformes</taxon>
        <taxon>Sarcoptiformes</taxon>
        <taxon>Astigmata</taxon>
        <taxon>Psoroptidia</taxon>
        <taxon>Analgoidea</taxon>
        <taxon>Pyroglyphidae</taxon>
        <taxon>Pyroglyphinae</taxon>
        <taxon>Euroglyphus</taxon>
    </lineage>
</organism>
<gene>
    <name evidence="2" type="ORF">BLA29_003376</name>
</gene>
<feature type="compositionally biased region" description="Basic and acidic residues" evidence="1">
    <location>
        <begin position="64"/>
        <end position="89"/>
    </location>
</feature>
<keyword evidence="3" id="KW-1185">Reference proteome</keyword>
<reference evidence="2 3" key="1">
    <citation type="submission" date="2017-03" db="EMBL/GenBank/DDBJ databases">
        <title>Genome Survey of Euroglyphus maynei.</title>
        <authorList>
            <person name="Arlian L.G."/>
            <person name="Morgan M.S."/>
            <person name="Rider S.D."/>
        </authorList>
    </citation>
    <scope>NUCLEOTIDE SEQUENCE [LARGE SCALE GENOMIC DNA]</scope>
    <source>
        <strain evidence="2">Arlian Lab</strain>
        <tissue evidence="2">Whole body</tissue>
    </source>
</reference>
<sequence>MSSKNTKNITDKSQKKKPTIPVMDIVETTNVVKPEIISTKQKSEIVKPPPPPPQQEVIKSGKSSKKDKSTKATAKEVEQSARRPPKSEELSTIQQQSDYADAYEQQPQSSSKPSPKTTSEETSTEQQQQVPLKEKEPTAPPPLPQVTEIQLKPKKGGTTPAAGITTSERITKVEFESLNDEINELNSGINTLKHSYGSIIKSLIAMQNKRLMKKKFAKQQQQQQQIDDVKKINFLTTLSTMDSAQKEEITQTTTESSSSNNNKYNMENFLNPMTRESTFQMLFNEVDDLNKRTEHLRTNFYDRRGNFLRTKYEQSDYHLDRKKFNHLKLWTKNLLSIVNELARNYNDDLLNMFRLV</sequence>
<comment type="caution">
    <text evidence="2">The sequence shown here is derived from an EMBL/GenBank/DDBJ whole genome shotgun (WGS) entry which is preliminary data.</text>
</comment>